<keyword evidence="2 4" id="KW-0863">Zinc-finger</keyword>
<gene>
    <name evidence="6" type="ORF">FDP41_007870</name>
</gene>
<dbReference type="SUPFAM" id="SSF54277">
    <property type="entry name" value="CAD &amp; PB1 domains"/>
    <property type="match status" value="1"/>
</dbReference>
<evidence type="ECO:0000256" key="1">
    <source>
        <dbReference type="ARBA" id="ARBA00022723"/>
    </source>
</evidence>
<sequence>MDPPNPPDHIRNINAKVFIHENGLDHTATQVRRMIIPFGQCNLEKFISQVNEALEVSPLSPNAITLDKYSLRYQDDEKDWIDFSSEVEWTSALHLCSTSQITLFKIQIVPKELYLKKNKMLTSHRFTPYTTVSRNYRPNDRDYMSSAQHVVDVLVPPEMQRNLLQFIGKMASTAQENSTSIDAENGPHYGTVCDGCQIKDWMGKRYKCRDCENYDLCEDCYNNPSIREQHFSGNHMFMLHVLPKIPEQTDDATNMQSLTQSFDKTLTTSSSSNTLTNQTPFEKELLMLHDMGFVNKTKNLTLLEKYRGDIQKVVVDLLNESKISSNEDNNFYYI</sequence>
<organism evidence="6 7">
    <name type="scientific">Naegleria fowleri</name>
    <name type="common">Brain eating amoeba</name>
    <dbReference type="NCBI Taxonomy" id="5763"/>
    <lineage>
        <taxon>Eukaryota</taxon>
        <taxon>Discoba</taxon>
        <taxon>Heterolobosea</taxon>
        <taxon>Tetramitia</taxon>
        <taxon>Eutetramitia</taxon>
        <taxon>Vahlkampfiidae</taxon>
        <taxon>Naegleria</taxon>
    </lineage>
</organism>
<dbReference type="InterPro" id="IPR052260">
    <property type="entry name" value="Autophagy_Rcpt_SigReg"/>
</dbReference>
<dbReference type="PROSITE" id="PS50135">
    <property type="entry name" value="ZF_ZZ_2"/>
    <property type="match status" value="1"/>
</dbReference>
<proteinExistence type="predicted"/>
<evidence type="ECO:0000313" key="6">
    <source>
        <dbReference type="EMBL" id="KAF0983955.1"/>
    </source>
</evidence>
<dbReference type="SUPFAM" id="SSF57850">
    <property type="entry name" value="RING/U-box"/>
    <property type="match status" value="1"/>
</dbReference>
<dbReference type="GO" id="GO:0008270">
    <property type="term" value="F:zinc ion binding"/>
    <property type="evidence" value="ECO:0007669"/>
    <property type="project" value="UniProtKB-KW"/>
</dbReference>
<feature type="domain" description="ZZ-type" evidence="5">
    <location>
        <begin position="188"/>
        <end position="250"/>
    </location>
</feature>
<evidence type="ECO:0000256" key="4">
    <source>
        <dbReference type="PROSITE-ProRule" id="PRU00228"/>
    </source>
</evidence>
<keyword evidence="1" id="KW-0479">Metal-binding</keyword>
<dbReference type="EMBL" id="VFQX01000004">
    <property type="protein sequence ID" value="KAF0983955.1"/>
    <property type="molecule type" value="Genomic_DNA"/>
</dbReference>
<dbReference type="VEuPathDB" id="AmoebaDB:NF0113840"/>
<dbReference type="InterPro" id="IPR009060">
    <property type="entry name" value="UBA-like_sf"/>
</dbReference>
<keyword evidence="3" id="KW-0862">Zinc</keyword>
<reference evidence="6 7" key="1">
    <citation type="journal article" date="2019" name="Sci. Rep.">
        <title>Nanopore sequencing improves the draft genome of the human pathogenic amoeba Naegleria fowleri.</title>
        <authorList>
            <person name="Liechti N."/>
            <person name="Schurch N."/>
            <person name="Bruggmann R."/>
            <person name="Wittwer M."/>
        </authorList>
    </citation>
    <scope>NUCLEOTIDE SEQUENCE [LARGE SCALE GENOMIC DNA]</scope>
    <source>
        <strain evidence="6 7">ATCC 30894</strain>
    </source>
</reference>
<dbReference type="VEuPathDB" id="AmoebaDB:FDP41_007870"/>
<dbReference type="InterPro" id="IPR000433">
    <property type="entry name" value="Znf_ZZ"/>
</dbReference>
<accession>A0A6A5CF84</accession>
<dbReference type="Gene3D" id="3.30.60.90">
    <property type="match status" value="1"/>
</dbReference>
<dbReference type="RefSeq" id="XP_044568668.1">
    <property type="nucleotide sequence ID" value="XM_044711662.1"/>
</dbReference>
<dbReference type="OrthoDB" id="10251475at2759"/>
<evidence type="ECO:0000313" key="7">
    <source>
        <dbReference type="Proteomes" id="UP000444721"/>
    </source>
</evidence>
<name>A0A6A5CF84_NAEFO</name>
<comment type="caution">
    <text evidence="6">The sequence shown here is derived from an EMBL/GenBank/DDBJ whole genome shotgun (WGS) entry which is preliminary data.</text>
</comment>
<dbReference type="CDD" id="cd02338">
    <property type="entry name" value="ZZ_PCMF_like"/>
    <property type="match status" value="1"/>
</dbReference>
<dbReference type="SMART" id="SM00291">
    <property type="entry name" value="ZnF_ZZ"/>
    <property type="match status" value="1"/>
</dbReference>
<dbReference type="SUPFAM" id="SSF46934">
    <property type="entry name" value="UBA-like"/>
    <property type="match status" value="1"/>
</dbReference>
<dbReference type="VEuPathDB" id="AmoebaDB:NfTy_005280"/>
<evidence type="ECO:0000256" key="3">
    <source>
        <dbReference type="ARBA" id="ARBA00022833"/>
    </source>
</evidence>
<dbReference type="PROSITE" id="PS01357">
    <property type="entry name" value="ZF_ZZ_1"/>
    <property type="match status" value="1"/>
</dbReference>
<dbReference type="Pfam" id="PF00569">
    <property type="entry name" value="ZZ"/>
    <property type="match status" value="1"/>
</dbReference>
<evidence type="ECO:0000259" key="5">
    <source>
        <dbReference type="PROSITE" id="PS50135"/>
    </source>
</evidence>
<dbReference type="Proteomes" id="UP000444721">
    <property type="component" value="Unassembled WGS sequence"/>
</dbReference>
<dbReference type="AlphaFoldDB" id="A0A6A5CF84"/>
<dbReference type="InterPro" id="IPR043145">
    <property type="entry name" value="Znf_ZZ_sf"/>
</dbReference>
<evidence type="ECO:0000256" key="2">
    <source>
        <dbReference type="ARBA" id="ARBA00022771"/>
    </source>
</evidence>
<dbReference type="GeneID" id="68115088"/>
<keyword evidence="7" id="KW-1185">Reference proteome</keyword>
<dbReference type="PANTHER" id="PTHR15090">
    <property type="entry name" value="SEQUESTOSOME 1-RELATED"/>
    <property type="match status" value="1"/>
</dbReference>
<protein>
    <recommendedName>
        <fullName evidence="5">ZZ-type domain-containing protein</fullName>
    </recommendedName>
</protein>
<dbReference type="Gene3D" id="1.10.8.10">
    <property type="entry name" value="DNA helicase RuvA subunit, C-terminal domain"/>
    <property type="match status" value="1"/>
</dbReference>